<reference evidence="7" key="1">
    <citation type="submission" date="2023-07" db="EMBL/GenBank/DDBJ databases">
        <title>draft genome sequence of fig (Ficus carica).</title>
        <authorList>
            <person name="Takahashi T."/>
            <person name="Nishimura K."/>
        </authorList>
    </citation>
    <scope>NUCLEOTIDE SEQUENCE</scope>
</reference>
<protein>
    <recommendedName>
        <fullName evidence="6">Timeless N-terminal domain-containing protein</fullName>
    </recommendedName>
</protein>
<dbReference type="PANTHER" id="PTHR22940">
    <property type="entry name" value="TIMEOUT/TIMELESS-2"/>
    <property type="match status" value="1"/>
</dbReference>
<keyword evidence="2" id="KW-0539">Nucleus</keyword>
<dbReference type="InterPro" id="IPR006906">
    <property type="entry name" value="Timeless_N"/>
</dbReference>
<dbReference type="GO" id="GO:0003677">
    <property type="term" value="F:DNA binding"/>
    <property type="evidence" value="ECO:0007669"/>
    <property type="project" value="TreeGrafter"/>
</dbReference>
<comment type="subcellular location">
    <subcellularLocation>
        <location evidence="1">Nucleus</location>
    </subcellularLocation>
</comment>
<comment type="caution">
    <text evidence="7">The sequence shown here is derived from an EMBL/GenBank/DDBJ whole genome shotgun (WGS) entry which is preliminary data.</text>
</comment>
<dbReference type="EMBL" id="BTGU01000018">
    <property type="protein sequence ID" value="GMN44488.1"/>
    <property type="molecule type" value="Genomic_DNA"/>
</dbReference>
<feature type="compositionally biased region" description="Acidic residues" evidence="5">
    <location>
        <begin position="1095"/>
        <end position="1104"/>
    </location>
</feature>
<dbReference type="InterPro" id="IPR044998">
    <property type="entry name" value="Timeless"/>
</dbReference>
<feature type="domain" description="Timeless N-terminal" evidence="6">
    <location>
        <begin position="34"/>
        <end position="119"/>
    </location>
</feature>
<dbReference type="GO" id="GO:0043111">
    <property type="term" value="P:replication fork arrest"/>
    <property type="evidence" value="ECO:0007669"/>
    <property type="project" value="TreeGrafter"/>
</dbReference>
<evidence type="ECO:0000256" key="5">
    <source>
        <dbReference type="SAM" id="MobiDB-lite"/>
    </source>
</evidence>
<feature type="region of interest" description="Disordered" evidence="5">
    <location>
        <begin position="1156"/>
        <end position="1180"/>
    </location>
</feature>
<feature type="region of interest" description="Disordered" evidence="5">
    <location>
        <begin position="996"/>
        <end position="1015"/>
    </location>
</feature>
<dbReference type="GO" id="GO:0031298">
    <property type="term" value="C:replication fork protection complex"/>
    <property type="evidence" value="ECO:0007669"/>
    <property type="project" value="TreeGrafter"/>
</dbReference>
<sequence length="1201" mass="134880">MDMEGLSVICAGLGVAEEDRDGNRIGYSKGEYCLVKVLVFLTMPIEPSSNDISQQIEYLWGLKSSITCSDVVAVIVSLLESPLENLERDALTEDDWKLVQLILTLFRNILAIQEISLQQKAGGTAVITQHFGGYLRNDNLLLLDIFHYIFMGQEPELIAKAHLKGPKADENTEASLNSLKSIMEEEEEKRRLSRARNLARHSHFVGTFTQLTIDGSKAVLNGKPTSISRDTIIKPHKVHRGPTKKIAWDHGRLPSPKDEILELLHDFVNQFLSGGYNVLMQTLREDIEKEHHSIQQSDIVVFFQVAQFVTSFQYYKFLASKPNIGADTSEVLDDTHDDNTHFGGDICGPIAASMNESMFQLVFSHWRNTFEGLKETQNFKFLSAAGSVMKKMIDLVIDVSCLQICMLDLVLTILPEDSKESQTARVLLYKLFYDQTDQGLTQFLLNLLRSFDTHKQAKSDLEDLVEMICKILQLMENLQARGTLRVSRKHRKARKKKAMSHKESQTEITGEPSALQNENGVSNSEQPAEFGTDKEIQNTSSDGQQETITTVHTDKGEGSVLETDTIGCSLPEANDKSSGHVNDDLYGTGDSSGDEQVAATDEVDFKVSAFVSSFANHNMIQKLCWLLKFYKSNSASTNDYIIKMLRRISDDLDLSPMLYQLSLLTIFYNILAEQKSSPSKEYANMVDFLKSLVRKMLKKMKNQPLLFVEALFWKTRKECHYIDAEYLLYELGHFKKESKNWGKKLGNVDIGSSQDKEWTGISIADALGEDEADVVITHDLENNSEDDISELNRSTPSILDGGFDGQEKDHNGKKFVERESEGVSKIRKRVVLGSELDDKIRNLYEKFKDSQDCSCLIAEDLDPSGRVSSLQVSKKLKQLGLKRASRKRLRHADVPSYFNPNKLDGKEHGVETVGTLSDSNDWQQPLLNRSTHARKGVRAFSEDQEATIRTLYEQFKDNKRCSYMIANALDADNKFRASQVSRKLKELGLYIPRQKRSKTSKDLKDGDLNEISTDKVNDSDDETLLSLINGRKKRENSRLYSEDAAVLNAGGKLSKDDSDDEMLASLLKRKRVSLSKSEDVKLADISIKGAASEDGLGDEDEEGVEERSASLQSGMSEPAEPNEGVASYVVSLDDTREAEENVTGSRNTLDVAHINSPDHAVDDDVNDFEDSEDEVDFAQINEPSRSAVIRRRMVLDVEDDV</sequence>
<evidence type="ECO:0000256" key="1">
    <source>
        <dbReference type="ARBA" id="ARBA00004123"/>
    </source>
</evidence>
<feature type="compositionally biased region" description="Acidic residues" evidence="5">
    <location>
        <begin position="1161"/>
        <end position="1176"/>
    </location>
</feature>
<organism evidence="7 8">
    <name type="scientific">Ficus carica</name>
    <name type="common">Common fig</name>
    <dbReference type="NCBI Taxonomy" id="3494"/>
    <lineage>
        <taxon>Eukaryota</taxon>
        <taxon>Viridiplantae</taxon>
        <taxon>Streptophyta</taxon>
        <taxon>Embryophyta</taxon>
        <taxon>Tracheophyta</taxon>
        <taxon>Spermatophyta</taxon>
        <taxon>Magnoliopsida</taxon>
        <taxon>eudicotyledons</taxon>
        <taxon>Gunneridae</taxon>
        <taxon>Pentapetalae</taxon>
        <taxon>rosids</taxon>
        <taxon>fabids</taxon>
        <taxon>Rosales</taxon>
        <taxon>Moraceae</taxon>
        <taxon>Ficeae</taxon>
        <taxon>Ficus</taxon>
    </lineage>
</organism>
<name>A0AA88AER2_FICCA</name>
<evidence type="ECO:0000256" key="4">
    <source>
        <dbReference type="SAM" id="Coils"/>
    </source>
</evidence>
<evidence type="ECO:0000256" key="2">
    <source>
        <dbReference type="ARBA" id="ARBA00023242"/>
    </source>
</evidence>
<dbReference type="GO" id="GO:0006281">
    <property type="term" value="P:DNA repair"/>
    <property type="evidence" value="ECO:0007669"/>
    <property type="project" value="TreeGrafter"/>
</dbReference>
<feature type="domain" description="Timeless N-terminal" evidence="6">
    <location>
        <begin position="136"/>
        <end position="209"/>
    </location>
</feature>
<accession>A0AA88AER2</accession>
<feature type="compositionally biased region" description="Polar residues" evidence="5">
    <location>
        <begin position="537"/>
        <end position="551"/>
    </location>
</feature>
<gene>
    <name evidence="7" type="ORF">TIFTF001_013669</name>
</gene>
<keyword evidence="4" id="KW-0175">Coiled coil</keyword>
<dbReference type="Proteomes" id="UP001187192">
    <property type="component" value="Unassembled WGS sequence"/>
</dbReference>
<proteinExistence type="predicted"/>
<evidence type="ECO:0000259" key="6">
    <source>
        <dbReference type="Pfam" id="PF04821"/>
    </source>
</evidence>
<feature type="compositionally biased region" description="Basic and acidic residues" evidence="5">
    <location>
        <begin position="999"/>
        <end position="1015"/>
    </location>
</feature>
<feature type="coiled-coil region" evidence="4">
    <location>
        <begin position="169"/>
        <end position="196"/>
    </location>
</feature>
<keyword evidence="8" id="KW-1185">Reference proteome</keyword>
<feature type="compositionally biased region" description="Polar residues" evidence="5">
    <location>
        <begin position="514"/>
        <end position="526"/>
    </location>
</feature>
<dbReference type="PANTHER" id="PTHR22940:SF4">
    <property type="entry name" value="PROTEIN TIMELESS HOMOLOG"/>
    <property type="match status" value="1"/>
</dbReference>
<dbReference type="Pfam" id="PF04821">
    <property type="entry name" value="TIMELESS"/>
    <property type="match status" value="2"/>
</dbReference>
<keyword evidence="3" id="KW-0131">Cell cycle</keyword>
<evidence type="ECO:0000313" key="8">
    <source>
        <dbReference type="Proteomes" id="UP001187192"/>
    </source>
</evidence>
<evidence type="ECO:0000256" key="3">
    <source>
        <dbReference type="ARBA" id="ARBA00023306"/>
    </source>
</evidence>
<feature type="region of interest" description="Disordered" evidence="5">
    <location>
        <begin position="485"/>
        <end position="556"/>
    </location>
</feature>
<feature type="compositionally biased region" description="Basic residues" evidence="5">
    <location>
        <begin position="486"/>
        <end position="499"/>
    </location>
</feature>
<dbReference type="AlphaFoldDB" id="A0AA88AER2"/>
<evidence type="ECO:0000313" key="7">
    <source>
        <dbReference type="EMBL" id="GMN44488.1"/>
    </source>
</evidence>
<feature type="region of interest" description="Disordered" evidence="5">
    <location>
        <begin position="1092"/>
        <end position="1126"/>
    </location>
</feature>
<dbReference type="GO" id="GO:0000076">
    <property type="term" value="P:DNA replication checkpoint signaling"/>
    <property type="evidence" value="ECO:0007669"/>
    <property type="project" value="TreeGrafter"/>
</dbReference>